<organism evidence="1">
    <name type="scientific">Culex pipiens</name>
    <name type="common">House mosquito</name>
    <dbReference type="NCBI Taxonomy" id="7175"/>
    <lineage>
        <taxon>Eukaryota</taxon>
        <taxon>Metazoa</taxon>
        <taxon>Ecdysozoa</taxon>
        <taxon>Arthropoda</taxon>
        <taxon>Hexapoda</taxon>
        <taxon>Insecta</taxon>
        <taxon>Pterygota</taxon>
        <taxon>Neoptera</taxon>
        <taxon>Endopterygota</taxon>
        <taxon>Diptera</taxon>
        <taxon>Nematocera</taxon>
        <taxon>Culicoidea</taxon>
        <taxon>Culicidae</taxon>
        <taxon>Culicinae</taxon>
        <taxon>Culicini</taxon>
        <taxon>Culex</taxon>
        <taxon>Culex</taxon>
    </lineage>
</organism>
<dbReference type="EMBL" id="HBUE01136063">
    <property type="protein sequence ID" value="CAG6498577.1"/>
    <property type="molecule type" value="Transcribed_RNA"/>
</dbReference>
<evidence type="ECO:0000313" key="1">
    <source>
        <dbReference type="EMBL" id="CAG6555367.1"/>
    </source>
</evidence>
<proteinExistence type="predicted"/>
<accession>A0A8D8N7V7</accession>
<sequence length="116" mass="11932">MSMSSSSATFLVRSSMSTSFLSPSPFLSASASASGSFRAMCPLKHAWILVAACVSSSSLGSNSASSSALVGSRSVSAEFCCCPASLPLTSPCFIVVPLRTWWPRNAAWILVAAAST</sequence>
<protein>
    <submittedName>
        <fullName evidence="1">(northern house mosquito) hypothetical protein</fullName>
    </submittedName>
</protein>
<name>A0A8D8N7V7_CULPI</name>
<dbReference type="AlphaFoldDB" id="A0A8D8N7V7"/>
<dbReference type="EMBL" id="HBUE01148947">
    <property type="protein sequence ID" value="CAG6504091.1"/>
    <property type="molecule type" value="Transcribed_RNA"/>
</dbReference>
<reference evidence="1" key="1">
    <citation type="submission" date="2021-05" db="EMBL/GenBank/DDBJ databases">
        <authorList>
            <person name="Alioto T."/>
            <person name="Alioto T."/>
            <person name="Gomez Garrido J."/>
        </authorList>
    </citation>
    <scope>NUCLEOTIDE SEQUENCE</scope>
</reference>
<dbReference type="EMBL" id="HBUE01253912">
    <property type="protein sequence ID" value="CAG6555367.1"/>
    <property type="molecule type" value="Transcribed_RNA"/>
</dbReference>